<gene>
    <name evidence="1" type="ORF">K504DRAFT_75279</name>
</gene>
<reference evidence="1" key="1">
    <citation type="journal article" date="2020" name="Stud. Mycol.">
        <title>101 Dothideomycetes genomes: a test case for predicting lifestyles and emergence of pathogens.</title>
        <authorList>
            <person name="Haridas S."/>
            <person name="Albert R."/>
            <person name="Binder M."/>
            <person name="Bloem J."/>
            <person name="Labutti K."/>
            <person name="Salamov A."/>
            <person name="Andreopoulos B."/>
            <person name="Baker S."/>
            <person name="Barry K."/>
            <person name="Bills G."/>
            <person name="Bluhm B."/>
            <person name="Cannon C."/>
            <person name="Castanera R."/>
            <person name="Culley D."/>
            <person name="Daum C."/>
            <person name="Ezra D."/>
            <person name="Gonzalez J."/>
            <person name="Henrissat B."/>
            <person name="Kuo A."/>
            <person name="Liang C."/>
            <person name="Lipzen A."/>
            <person name="Lutzoni F."/>
            <person name="Magnuson J."/>
            <person name="Mondo S."/>
            <person name="Nolan M."/>
            <person name="Ohm R."/>
            <person name="Pangilinan J."/>
            <person name="Park H.-J."/>
            <person name="Ramirez L."/>
            <person name="Alfaro M."/>
            <person name="Sun H."/>
            <person name="Tritt A."/>
            <person name="Yoshinaga Y."/>
            <person name="Zwiers L.-H."/>
            <person name="Turgeon B."/>
            <person name="Goodwin S."/>
            <person name="Spatafora J."/>
            <person name="Crous P."/>
            <person name="Grigoriev I."/>
        </authorList>
    </citation>
    <scope>NUCLEOTIDE SEQUENCE</scope>
    <source>
        <strain evidence="1">CBS 279.74</strain>
    </source>
</reference>
<organism evidence="1 2">
    <name type="scientific">Pleomassaria siparia CBS 279.74</name>
    <dbReference type="NCBI Taxonomy" id="1314801"/>
    <lineage>
        <taxon>Eukaryota</taxon>
        <taxon>Fungi</taxon>
        <taxon>Dikarya</taxon>
        <taxon>Ascomycota</taxon>
        <taxon>Pezizomycotina</taxon>
        <taxon>Dothideomycetes</taxon>
        <taxon>Pleosporomycetidae</taxon>
        <taxon>Pleosporales</taxon>
        <taxon>Pleomassariaceae</taxon>
        <taxon>Pleomassaria</taxon>
    </lineage>
</organism>
<dbReference type="EMBL" id="MU005776">
    <property type="protein sequence ID" value="KAF2706186.1"/>
    <property type="molecule type" value="Genomic_DNA"/>
</dbReference>
<evidence type="ECO:0000313" key="1">
    <source>
        <dbReference type="EMBL" id="KAF2706186.1"/>
    </source>
</evidence>
<protein>
    <submittedName>
        <fullName evidence="1">Uncharacterized protein</fullName>
    </submittedName>
</protein>
<dbReference type="AlphaFoldDB" id="A0A6G1JZZ8"/>
<dbReference type="OrthoDB" id="10686651at2759"/>
<sequence length="542" mass="60795">MVASSIPIFRGPTVGVENINSVHHLSESFANPPLIITFQLRDILLHSITIPKRISQLTSTLYTMQPLTHTAHELIGTPIQEETVSPKWRSRYRPAHPLTPIKKRLFPVPEGFVDDKIDVRPLPASKKRKLRYKSPHVLPRLPRRCAAPGQSKEPAGQFIPDHAFMHTDGLINNLDDIKTPAEIPDDAEIVDYMEARYDLNQLSFYHPNAEMFPDEPFFFNAVVVPEGNKSCHQGTLPIYNIHRIQTSFPNEAVHPDLAARYDSIHDGAQESESNTELPPRERLFLAKEGITSIVAQKGKGPESLSLKNPKAVRIQPKFLRWSTVEFEPLRIADVMEDDGGPVEILNPLAATQLEEFKEYYRAEALRRMVQLKNITATLINLEQCVDYDVETYWGVYKDLEVAVAEQYDAEQRQGTTEEEARIVQIVVDRFRSINERYTAFMEQTRVSYQPPSRSTSHAPQTPEAVDIWIGEDEPTSCNYSSTSNHQMSANASAMDADQAIPWPSGIAIPPASGPYANAVVKKHDSGHFSNVASADSRSGVGS</sequence>
<name>A0A6G1JZZ8_9PLEO</name>
<dbReference type="Proteomes" id="UP000799428">
    <property type="component" value="Unassembled WGS sequence"/>
</dbReference>
<evidence type="ECO:0000313" key="2">
    <source>
        <dbReference type="Proteomes" id="UP000799428"/>
    </source>
</evidence>
<proteinExistence type="predicted"/>
<accession>A0A6G1JZZ8</accession>
<keyword evidence="2" id="KW-1185">Reference proteome</keyword>